<sequence>MTLRSSVTFQIGCDIGGTFTDVVAIDSSGRSYADKSDTTHGDLTIGLLAALENLATQVGVPLTGLLASTTRFVNGTTVVTNAVAELRGATVGLVTTRGFGDNLLIARSARNAHRDHHKQLNIPQIVAREHVAEVAERVDRKGRIIVPLTEAEARKAVGTLVAAGVDSIAVSLLWGFANPAHEELLASIVETEHPGIFLSVSSRLHPVIREYERTMTTVLNSFTGIRVAEYTARIERELAARGLRVPVAFMQGFGGTVTAAEARQRPITLIDSGPAGGVIGARELARRLGIRDIVTADMGGTSFDVSVLRDATPQVTQRVTLGERFLTALSKIDVLPIGTGGGSIAWLDARGVPQVGPRSAGAEPGPICYGKGGTEPTVTDASAVLGLLDPSSFLDGRRALDIDSAREALGREIGKPLGIGAVQAAVAVHRMVVADMGNAVRGVTVERGHDPREFAMVAFGGALGLFAADIARSVGIRQVVIPADAAVFSARGLLSSDDVRTRARSAMWQGGDVSAVVTALRELDAELVAALRAAGYPDDRIEVRWEGEFKFAGQQWELRIPIPRRDDLGEADLAEIQSGFPAQYEKEYGSGTAWVGSPVVLMAVRVTATGRVDPVDIAQQEPETGAVIRPLTRRRVHLPDSGEAEVDVHGALPPGAVVAGPALLEHPLTTIGLPAGWELRVDGWGNYLLTDKEVAA</sequence>
<feature type="domain" description="Acetophenone carboxylase-like C-terminal" evidence="3">
    <location>
        <begin position="515"/>
        <end position="684"/>
    </location>
</feature>
<feature type="domain" description="Hydantoinase/oxoprolinase N-terminal" evidence="2">
    <location>
        <begin position="11"/>
        <end position="191"/>
    </location>
</feature>
<feature type="domain" description="Hydantoinase A/oxoprolinase" evidence="1">
    <location>
        <begin position="213"/>
        <end position="497"/>
    </location>
</feature>
<dbReference type="Pfam" id="PF05378">
    <property type="entry name" value="Hydant_A_N"/>
    <property type="match status" value="1"/>
</dbReference>
<dbReference type="PANTHER" id="PTHR11365">
    <property type="entry name" value="5-OXOPROLINASE RELATED"/>
    <property type="match status" value="1"/>
</dbReference>
<dbReference type="GO" id="GO:0017168">
    <property type="term" value="F:5-oxoprolinase (ATP-hydrolyzing) activity"/>
    <property type="evidence" value="ECO:0007669"/>
    <property type="project" value="TreeGrafter"/>
</dbReference>
<accession>A0A3N2H6G0</accession>
<evidence type="ECO:0000313" key="5">
    <source>
        <dbReference type="Proteomes" id="UP000274843"/>
    </source>
</evidence>
<dbReference type="Pfam" id="PF01968">
    <property type="entry name" value="Hydantoinase_A"/>
    <property type="match status" value="1"/>
</dbReference>
<keyword evidence="5" id="KW-1185">Reference proteome</keyword>
<gene>
    <name evidence="4" type="ORF">EDD35_6957</name>
</gene>
<evidence type="ECO:0000259" key="3">
    <source>
        <dbReference type="Pfam" id="PF19278"/>
    </source>
</evidence>
<organism evidence="4 5">
    <name type="scientific">Amycolatopsis thermoflava</name>
    <dbReference type="NCBI Taxonomy" id="84480"/>
    <lineage>
        <taxon>Bacteria</taxon>
        <taxon>Bacillati</taxon>
        <taxon>Actinomycetota</taxon>
        <taxon>Actinomycetes</taxon>
        <taxon>Pseudonocardiales</taxon>
        <taxon>Pseudonocardiaceae</taxon>
        <taxon>Amycolatopsis</taxon>
        <taxon>Amycolatopsis methanolica group</taxon>
    </lineage>
</organism>
<dbReference type="GO" id="GO:0006749">
    <property type="term" value="P:glutathione metabolic process"/>
    <property type="evidence" value="ECO:0007669"/>
    <property type="project" value="TreeGrafter"/>
</dbReference>
<protein>
    <submittedName>
        <fullName evidence="4">N-methylhydantoinase A</fullName>
    </submittedName>
</protein>
<dbReference type="PANTHER" id="PTHR11365:SF23">
    <property type="entry name" value="HYPOTHETICAL 5-OXOPROLINASE (EUROFUNG)-RELATED"/>
    <property type="match status" value="1"/>
</dbReference>
<reference evidence="4 5" key="1">
    <citation type="submission" date="2018-11" db="EMBL/GenBank/DDBJ databases">
        <title>Sequencing the genomes of 1000 actinobacteria strains.</title>
        <authorList>
            <person name="Klenk H.-P."/>
        </authorList>
    </citation>
    <scope>NUCLEOTIDE SEQUENCE [LARGE SCALE GENOMIC DNA]</scope>
    <source>
        <strain evidence="4 5">DSM 44348</strain>
    </source>
</reference>
<evidence type="ECO:0000313" key="4">
    <source>
        <dbReference type="EMBL" id="ROS44512.1"/>
    </source>
</evidence>
<dbReference type="Proteomes" id="UP000274843">
    <property type="component" value="Unassembled WGS sequence"/>
</dbReference>
<dbReference type="InterPro" id="IPR049517">
    <property type="entry name" value="ACX-like_C"/>
</dbReference>
<dbReference type="InterPro" id="IPR008040">
    <property type="entry name" value="Hydant_A_N"/>
</dbReference>
<proteinExistence type="predicted"/>
<dbReference type="AlphaFoldDB" id="A0A3N2H6G0"/>
<evidence type="ECO:0000259" key="2">
    <source>
        <dbReference type="Pfam" id="PF05378"/>
    </source>
</evidence>
<evidence type="ECO:0000259" key="1">
    <source>
        <dbReference type="Pfam" id="PF01968"/>
    </source>
</evidence>
<name>A0A3N2H6G0_9PSEU</name>
<dbReference type="GO" id="GO:0005829">
    <property type="term" value="C:cytosol"/>
    <property type="evidence" value="ECO:0007669"/>
    <property type="project" value="TreeGrafter"/>
</dbReference>
<dbReference type="EMBL" id="RKHY01000001">
    <property type="protein sequence ID" value="ROS44512.1"/>
    <property type="molecule type" value="Genomic_DNA"/>
</dbReference>
<comment type="caution">
    <text evidence="4">The sequence shown here is derived from an EMBL/GenBank/DDBJ whole genome shotgun (WGS) entry which is preliminary data.</text>
</comment>
<dbReference type="Pfam" id="PF19278">
    <property type="entry name" value="Hydant_A_C"/>
    <property type="match status" value="1"/>
</dbReference>
<dbReference type="InterPro" id="IPR002821">
    <property type="entry name" value="Hydantoinase_A"/>
</dbReference>
<dbReference type="InterPro" id="IPR045079">
    <property type="entry name" value="Oxoprolinase-like"/>
</dbReference>